<reference evidence="1 2" key="1">
    <citation type="submission" date="2006-02" db="EMBL/GenBank/DDBJ databases">
        <authorList>
            <person name="Amann R."/>
            <person name="Ferriera S."/>
            <person name="Johnson J."/>
            <person name="Kravitz S."/>
            <person name="Halpern A."/>
            <person name="Remington K."/>
            <person name="Beeson K."/>
            <person name="Tran B."/>
            <person name="Rogers Y.-H."/>
            <person name="Friedman R."/>
            <person name="Venter J.C."/>
        </authorList>
    </citation>
    <scope>NUCLEOTIDE SEQUENCE [LARGE SCALE GENOMIC DNA]</scope>
    <source>
        <strain evidence="1 2">DSM 3645</strain>
    </source>
</reference>
<proteinExistence type="predicted"/>
<dbReference type="OrthoDB" id="281889at2"/>
<gene>
    <name evidence="1" type="ORF">DSM3645_15065</name>
</gene>
<evidence type="ECO:0000313" key="1">
    <source>
        <dbReference type="EMBL" id="EAQ80677.1"/>
    </source>
</evidence>
<organism evidence="1 2">
    <name type="scientific">Blastopirellula marina DSM 3645</name>
    <dbReference type="NCBI Taxonomy" id="314230"/>
    <lineage>
        <taxon>Bacteria</taxon>
        <taxon>Pseudomonadati</taxon>
        <taxon>Planctomycetota</taxon>
        <taxon>Planctomycetia</taxon>
        <taxon>Pirellulales</taxon>
        <taxon>Pirellulaceae</taxon>
        <taxon>Blastopirellula</taxon>
    </lineage>
</organism>
<evidence type="ECO:0000313" key="2">
    <source>
        <dbReference type="Proteomes" id="UP000004358"/>
    </source>
</evidence>
<dbReference type="EMBL" id="AANZ01000008">
    <property type="protein sequence ID" value="EAQ80677.1"/>
    <property type="molecule type" value="Genomic_DNA"/>
</dbReference>
<comment type="caution">
    <text evidence="1">The sequence shown here is derived from an EMBL/GenBank/DDBJ whole genome shotgun (WGS) entry which is preliminary data.</text>
</comment>
<dbReference type="HOGENOM" id="CLU_2680330_0_0_0"/>
<accession>A3ZSL7</accession>
<name>A3ZSL7_9BACT</name>
<dbReference type="Proteomes" id="UP000004358">
    <property type="component" value="Unassembled WGS sequence"/>
</dbReference>
<dbReference type="RefSeq" id="WP_002650911.1">
    <property type="nucleotide sequence ID" value="NZ_CH672376.1"/>
</dbReference>
<sequence>MTQNQIDRLVAETLGENLRDIQRLGFTLISPDQDDLNEESVEYLPQVLDWDCVEGEWATPVATDLPRLVGAFSR</sequence>
<dbReference type="STRING" id="314230.DSM3645_15065"/>
<dbReference type="AlphaFoldDB" id="A3ZSL7"/>
<protein>
    <submittedName>
        <fullName evidence="1">Uncharacterized protein</fullName>
    </submittedName>
</protein>